<evidence type="ECO:0000313" key="4">
    <source>
        <dbReference type="EMBL" id="TXF88960.1"/>
    </source>
</evidence>
<evidence type="ECO:0000313" key="5">
    <source>
        <dbReference type="Proteomes" id="UP000321907"/>
    </source>
</evidence>
<evidence type="ECO:0000259" key="3">
    <source>
        <dbReference type="PROSITE" id="PS50296"/>
    </source>
</evidence>
<dbReference type="InterPro" id="IPR005872">
    <property type="entry name" value="SUI1_arc_bac"/>
</dbReference>
<sequence length="79" mass="8511">MSLRIHLDRKNRRGNEATIITGFTGPEDEMKALGKLLKTKCGVGGSAKGEEIIVQGNKRDKVLEILLSEGYKGARKAGG</sequence>
<feature type="domain" description="SUI1" evidence="3">
    <location>
        <begin position="10"/>
        <end position="70"/>
    </location>
</feature>
<keyword evidence="1" id="KW-0810">Translation regulation</keyword>
<keyword evidence="2" id="KW-0648">Protein biosynthesis</keyword>
<proteinExistence type="predicted"/>
<dbReference type="SUPFAM" id="SSF55159">
    <property type="entry name" value="eIF1-like"/>
    <property type="match status" value="1"/>
</dbReference>
<accession>A0A5C7FFF0</accession>
<gene>
    <name evidence="4" type="ORF">FUA23_12845</name>
</gene>
<dbReference type="CDD" id="cd11567">
    <property type="entry name" value="YciH_like"/>
    <property type="match status" value="1"/>
</dbReference>
<dbReference type="AlphaFoldDB" id="A0A5C7FFF0"/>
<dbReference type="GO" id="GO:0003743">
    <property type="term" value="F:translation initiation factor activity"/>
    <property type="evidence" value="ECO:0007669"/>
    <property type="project" value="UniProtKB-KW"/>
</dbReference>
<keyword evidence="5" id="KW-1185">Reference proteome</keyword>
<name>A0A5C7FFF0_9BACT</name>
<dbReference type="Pfam" id="PF01253">
    <property type="entry name" value="SUI1"/>
    <property type="match status" value="1"/>
</dbReference>
<comment type="caution">
    <text evidence="4">The sequence shown here is derived from an EMBL/GenBank/DDBJ whole genome shotgun (WGS) entry which is preliminary data.</text>
</comment>
<keyword evidence="4" id="KW-0396">Initiation factor</keyword>
<dbReference type="GO" id="GO:0006417">
    <property type="term" value="P:regulation of translation"/>
    <property type="evidence" value="ECO:0007669"/>
    <property type="project" value="UniProtKB-KW"/>
</dbReference>
<evidence type="ECO:0000256" key="2">
    <source>
        <dbReference type="ARBA" id="ARBA00022917"/>
    </source>
</evidence>
<dbReference type="Gene3D" id="3.30.780.10">
    <property type="entry name" value="SUI1-like domain"/>
    <property type="match status" value="1"/>
</dbReference>
<protein>
    <submittedName>
        <fullName evidence="4">Translation initiation factor</fullName>
    </submittedName>
</protein>
<dbReference type="InterPro" id="IPR001950">
    <property type="entry name" value="SUI1"/>
</dbReference>
<dbReference type="PIRSF" id="PIRSF037511">
    <property type="entry name" value="Transl_init_SUI1_pro"/>
    <property type="match status" value="1"/>
</dbReference>
<dbReference type="EMBL" id="VOXD01000018">
    <property type="protein sequence ID" value="TXF88960.1"/>
    <property type="molecule type" value="Genomic_DNA"/>
</dbReference>
<dbReference type="PROSITE" id="PS50296">
    <property type="entry name" value="SUI1"/>
    <property type="match status" value="1"/>
</dbReference>
<dbReference type="OrthoDB" id="9792915at2"/>
<dbReference type="Proteomes" id="UP000321907">
    <property type="component" value="Unassembled WGS sequence"/>
</dbReference>
<dbReference type="InterPro" id="IPR036877">
    <property type="entry name" value="SUI1_dom_sf"/>
</dbReference>
<evidence type="ECO:0000256" key="1">
    <source>
        <dbReference type="ARBA" id="ARBA00022845"/>
    </source>
</evidence>
<reference evidence="4 5" key="1">
    <citation type="submission" date="2019-08" db="EMBL/GenBank/DDBJ databases">
        <title>Lewinella sp. strain SSH13 Genome sequencing and assembly.</title>
        <authorList>
            <person name="Kim I."/>
        </authorList>
    </citation>
    <scope>NUCLEOTIDE SEQUENCE [LARGE SCALE GENOMIC DNA]</scope>
    <source>
        <strain evidence="4 5">SSH13</strain>
    </source>
</reference>
<organism evidence="4 5">
    <name type="scientific">Neolewinella aurantiaca</name>
    <dbReference type="NCBI Taxonomy" id="2602767"/>
    <lineage>
        <taxon>Bacteria</taxon>
        <taxon>Pseudomonadati</taxon>
        <taxon>Bacteroidota</taxon>
        <taxon>Saprospiria</taxon>
        <taxon>Saprospirales</taxon>
        <taxon>Lewinellaceae</taxon>
        <taxon>Neolewinella</taxon>
    </lineage>
</organism>